<name>A0ACC3DZE8_9PEZI</name>
<proteinExistence type="predicted"/>
<dbReference type="EMBL" id="JAWDJW010000003">
    <property type="protein sequence ID" value="KAK3082248.1"/>
    <property type="molecule type" value="Genomic_DNA"/>
</dbReference>
<keyword evidence="2" id="KW-1185">Reference proteome</keyword>
<gene>
    <name evidence="1" type="ORF">LTS18_010665</name>
</gene>
<comment type="caution">
    <text evidence="1">The sequence shown here is derived from an EMBL/GenBank/DDBJ whole genome shotgun (WGS) entry which is preliminary data.</text>
</comment>
<reference evidence="1" key="1">
    <citation type="submission" date="2024-09" db="EMBL/GenBank/DDBJ databases">
        <title>Black Yeasts Isolated from many extreme environments.</title>
        <authorList>
            <person name="Coleine C."/>
            <person name="Stajich J.E."/>
            <person name="Selbmann L."/>
        </authorList>
    </citation>
    <scope>NUCLEOTIDE SEQUENCE</scope>
    <source>
        <strain evidence="1">CCFEE 5737</strain>
    </source>
</reference>
<evidence type="ECO:0000313" key="2">
    <source>
        <dbReference type="Proteomes" id="UP001186974"/>
    </source>
</evidence>
<dbReference type="Proteomes" id="UP001186974">
    <property type="component" value="Unassembled WGS sequence"/>
</dbReference>
<evidence type="ECO:0000313" key="1">
    <source>
        <dbReference type="EMBL" id="KAK3082248.1"/>
    </source>
</evidence>
<sequence>MPSSTTTLTTTTLTTTTTITTALALPTNGFIALNNHMRIHLTPPHQVPAPNHGFIADSPNMDILTNIDANALNASLAPRASVHDTSDTLLTPDRLASLAHQTPTYYPTSSASSLLSVRTEVAHIVSLPILILAAATGLLWAVLWVCSRKPKPCLDKNEEEGKGGKGGGGGTGVLHLAMSAVPRFTAAMATATAAASARAARMGRRREGHGAGFDDVAEKKYWGSGGTSVETLVGRRGSGGSGGGRGRKEGCEMDEFGVDGKFENVDLGLDSGRAKAGLREFV</sequence>
<organism evidence="1 2">
    <name type="scientific">Coniosporium uncinatum</name>
    <dbReference type="NCBI Taxonomy" id="93489"/>
    <lineage>
        <taxon>Eukaryota</taxon>
        <taxon>Fungi</taxon>
        <taxon>Dikarya</taxon>
        <taxon>Ascomycota</taxon>
        <taxon>Pezizomycotina</taxon>
        <taxon>Dothideomycetes</taxon>
        <taxon>Dothideomycetes incertae sedis</taxon>
        <taxon>Coniosporium</taxon>
    </lineage>
</organism>
<protein>
    <submittedName>
        <fullName evidence="1">Uncharacterized protein</fullName>
    </submittedName>
</protein>
<accession>A0ACC3DZE8</accession>